<dbReference type="Pfam" id="PF04542">
    <property type="entry name" value="Sigma70_r2"/>
    <property type="match status" value="1"/>
</dbReference>
<keyword evidence="5" id="KW-0804">Transcription</keyword>
<keyword evidence="2" id="KW-0805">Transcription regulation</keyword>
<dbReference type="HOGENOM" id="CLU_047691_3_0_12"/>
<dbReference type="InterPro" id="IPR013325">
    <property type="entry name" value="RNA_pol_sigma_r2"/>
</dbReference>
<dbReference type="PANTHER" id="PTHR43133:SF8">
    <property type="entry name" value="RNA POLYMERASE SIGMA FACTOR HI_1459-RELATED"/>
    <property type="match status" value="1"/>
</dbReference>
<dbReference type="GO" id="GO:0016987">
    <property type="term" value="F:sigma factor activity"/>
    <property type="evidence" value="ECO:0007669"/>
    <property type="project" value="UniProtKB-KW"/>
</dbReference>
<dbReference type="GO" id="GO:0003677">
    <property type="term" value="F:DNA binding"/>
    <property type="evidence" value="ECO:0007669"/>
    <property type="project" value="UniProtKB-KW"/>
</dbReference>
<organism evidence="7 8">
    <name type="scientific">Turneriella parva (strain ATCC BAA-1111 / DSM 21527 / NCTC 11395 / H)</name>
    <name type="common">Leptospira parva</name>
    <dbReference type="NCBI Taxonomy" id="869212"/>
    <lineage>
        <taxon>Bacteria</taxon>
        <taxon>Pseudomonadati</taxon>
        <taxon>Spirochaetota</taxon>
        <taxon>Spirochaetia</taxon>
        <taxon>Leptospirales</taxon>
        <taxon>Leptospiraceae</taxon>
        <taxon>Turneriella</taxon>
    </lineage>
</organism>
<accession>I4B8T7</accession>
<dbReference type="InterPro" id="IPR007627">
    <property type="entry name" value="RNA_pol_sigma70_r2"/>
</dbReference>
<dbReference type="EMBL" id="CP002959">
    <property type="protein sequence ID" value="AFM13694.1"/>
    <property type="molecule type" value="Genomic_DNA"/>
</dbReference>
<dbReference type="SUPFAM" id="SSF88946">
    <property type="entry name" value="Sigma2 domain of RNA polymerase sigma factors"/>
    <property type="match status" value="1"/>
</dbReference>
<sequence>MQHLKDEDLIRELKRAELGEHLTGTKTDAEKIFAELIGRHQRPFARLVTIRYPVDIASAEEITQDFWLECYSALPRYNPDRPFLGWATTILFRTAEKFLKKRRKEVQLSPQSDFFEMQAASLPGGENAEIEKEQISRMLSAVRELPAELALLIELRFFQRKKIDEITEATGLARSTVFEKLNLAYKKLRRGIDERQKDRAPRANAKRQSS</sequence>
<gene>
    <name evidence="7" type="ordered locus">Turpa_3055</name>
</gene>
<dbReference type="SUPFAM" id="SSF88659">
    <property type="entry name" value="Sigma3 and sigma4 domains of RNA polymerase sigma factors"/>
    <property type="match status" value="1"/>
</dbReference>
<dbReference type="Gene3D" id="1.10.1740.10">
    <property type="match status" value="1"/>
</dbReference>
<evidence type="ECO:0000256" key="5">
    <source>
        <dbReference type="ARBA" id="ARBA00023163"/>
    </source>
</evidence>
<dbReference type="PANTHER" id="PTHR43133">
    <property type="entry name" value="RNA POLYMERASE ECF-TYPE SIGMA FACTO"/>
    <property type="match status" value="1"/>
</dbReference>
<dbReference type="GO" id="GO:0006352">
    <property type="term" value="P:DNA-templated transcription initiation"/>
    <property type="evidence" value="ECO:0007669"/>
    <property type="project" value="InterPro"/>
</dbReference>
<comment type="similarity">
    <text evidence="1">Belongs to the sigma-70 factor family. ECF subfamily.</text>
</comment>
<feature type="domain" description="RNA polymerase sigma-70 region 2" evidence="6">
    <location>
        <begin position="40"/>
        <end position="104"/>
    </location>
</feature>
<dbReference type="STRING" id="869212.Turpa_3055"/>
<dbReference type="InterPro" id="IPR013324">
    <property type="entry name" value="RNA_pol_sigma_r3/r4-like"/>
</dbReference>
<dbReference type="KEGG" id="tpx:Turpa_3055"/>
<evidence type="ECO:0000256" key="4">
    <source>
        <dbReference type="ARBA" id="ARBA00023125"/>
    </source>
</evidence>
<proteinExistence type="inferred from homology"/>
<name>I4B8T7_TURPD</name>
<dbReference type="RefSeq" id="WP_014804195.1">
    <property type="nucleotide sequence ID" value="NC_018020.1"/>
</dbReference>
<keyword evidence="8" id="KW-1185">Reference proteome</keyword>
<reference evidence="7 8" key="1">
    <citation type="submission" date="2012-06" db="EMBL/GenBank/DDBJ databases">
        <title>The complete chromosome of genome of Turneriella parva DSM 21527.</title>
        <authorList>
            <consortium name="US DOE Joint Genome Institute (JGI-PGF)"/>
            <person name="Lucas S."/>
            <person name="Han J."/>
            <person name="Lapidus A."/>
            <person name="Bruce D."/>
            <person name="Goodwin L."/>
            <person name="Pitluck S."/>
            <person name="Peters L."/>
            <person name="Kyrpides N."/>
            <person name="Mavromatis K."/>
            <person name="Ivanova N."/>
            <person name="Mikhailova N."/>
            <person name="Chertkov O."/>
            <person name="Detter J.C."/>
            <person name="Tapia R."/>
            <person name="Han C."/>
            <person name="Land M."/>
            <person name="Hauser L."/>
            <person name="Markowitz V."/>
            <person name="Cheng J.-F."/>
            <person name="Hugenholtz P."/>
            <person name="Woyke T."/>
            <person name="Wu D."/>
            <person name="Gronow S."/>
            <person name="Wellnitz S."/>
            <person name="Brambilla E."/>
            <person name="Klenk H.-P."/>
            <person name="Eisen J.A."/>
        </authorList>
    </citation>
    <scope>NUCLEOTIDE SEQUENCE [LARGE SCALE GENOMIC DNA]</scope>
    <source>
        <strain evidence="8">ATCC BAA-1111 / DSM 21527 / NCTC 11395 / H</strain>
    </source>
</reference>
<dbReference type="NCBIfam" id="TIGR02937">
    <property type="entry name" value="sigma70-ECF"/>
    <property type="match status" value="1"/>
</dbReference>
<dbReference type="Proteomes" id="UP000006048">
    <property type="component" value="Chromosome"/>
</dbReference>
<dbReference type="Gene3D" id="1.10.10.10">
    <property type="entry name" value="Winged helix-like DNA-binding domain superfamily/Winged helix DNA-binding domain"/>
    <property type="match status" value="1"/>
</dbReference>
<dbReference type="InterPro" id="IPR036388">
    <property type="entry name" value="WH-like_DNA-bd_sf"/>
</dbReference>
<keyword evidence="3" id="KW-0731">Sigma factor</keyword>
<evidence type="ECO:0000313" key="8">
    <source>
        <dbReference type="Proteomes" id="UP000006048"/>
    </source>
</evidence>
<evidence type="ECO:0000256" key="1">
    <source>
        <dbReference type="ARBA" id="ARBA00010641"/>
    </source>
</evidence>
<dbReference type="OrthoDB" id="1491902at2"/>
<evidence type="ECO:0000313" key="7">
    <source>
        <dbReference type="EMBL" id="AFM13694.1"/>
    </source>
</evidence>
<evidence type="ECO:0000256" key="2">
    <source>
        <dbReference type="ARBA" id="ARBA00023015"/>
    </source>
</evidence>
<protein>
    <submittedName>
        <fullName evidence="7">RNA polymerase, sigma-24 subunit, ECF subfamily</fullName>
    </submittedName>
</protein>
<evidence type="ECO:0000259" key="6">
    <source>
        <dbReference type="Pfam" id="PF04542"/>
    </source>
</evidence>
<dbReference type="AlphaFoldDB" id="I4B8T7"/>
<evidence type="ECO:0000256" key="3">
    <source>
        <dbReference type="ARBA" id="ARBA00023082"/>
    </source>
</evidence>
<keyword evidence="4" id="KW-0238">DNA-binding</keyword>
<dbReference type="InterPro" id="IPR014284">
    <property type="entry name" value="RNA_pol_sigma-70_dom"/>
</dbReference>
<dbReference type="InterPro" id="IPR039425">
    <property type="entry name" value="RNA_pol_sigma-70-like"/>
</dbReference>